<keyword evidence="2" id="KW-1185">Reference proteome</keyword>
<reference evidence="1 2" key="1">
    <citation type="submission" date="2012-01" db="EMBL/GenBank/DDBJ databases">
        <title>Improved High-Quality Draft sequence of Metallosphaera yellowstonensis MK1.</title>
        <authorList>
            <consortium name="US DOE Joint Genome Institute"/>
            <person name="Lucas S."/>
            <person name="Han J."/>
            <person name="Cheng J.-F."/>
            <person name="Goodwin L."/>
            <person name="Pitluck S."/>
            <person name="Peters L."/>
            <person name="Teshima H."/>
            <person name="Detter J.C."/>
            <person name="Han C."/>
            <person name="Tapia R."/>
            <person name="Land M."/>
            <person name="Hauser L."/>
            <person name="Kyrpides N."/>
            <person name="Kozubal M."/>
            <person name="Macur R.E."/>
            <person name="Jay Z."/>
            <person name="Inskeep W."/>
            <person name="Woyke T."/>
        </authorList>
    </citation>
    <scope>NUCLEOTIDE SEQUENCE [LARGE SCALE GENOMIC DNA]</scope>
    <source>
        <strain evidence="1 2">MK1</strain>
    </source>
</reference>
<dbReference type="RefSeq" id="WP_009075405.1">
    <property type="nucleotide sequence ID" value="NZ_JH597770.1"/>
</dbReference>
<organism evidence="1 2">
    <name type="scientific">Metallosphaera yellowstonensis MK1</name>
    <dbReference type="NCBI Taxonomy" id="671065"/>
    <lineage>
        <taxon>Archaea</taxon>
        <taxon>Thermoproteota</taxon>
        <taxon>Thermoprotei</taxon>
        <taxon>Sulfolobales</taxon>
        <taxon>Sulfolobaceae</taxon>
        <taxon>Metallosphaera</taxon>
    </lineage>
</organism>
<sequence length="126" mass="13677">MRKGLLLVAMAVVLLLTIGGVVVASSYKTQVDVQPLGGSSNGGYYTLKVKVLINYGYFGGTQPLGDAVVWVYGNGFHQNFTAPDGVAMFLLPAGNYTVFVTQLHYKIHVEVNQNEEIVLNYAYLVS</sequence>
<accession>H2C976</accession>
<gene>
    <name evidence="1" type="ORF">MetMK1DRAFT_00031470</name>
</gene>
<evidence type="ECO:0000313" key="2">
    <source>
        <dbReference type="Proteomes" id="UP000003980"/>
    </source>
</evidence>
<dbReference type="eggNOG" id="arCOG05997">
    <property type="taxonomic scope" value="Archaea"/>
</dbReference>
<dbReference type="HOGENOM" id="CLU_1976577_0_0_2"/>
<protein>
    <recommendedName>
        <fullName evidence="3">Carboxypeptidase regulatory-like domain-containing protein</fullName>
    </recommendedName>
</protein>
<evidence type="ECO:0000313" key="1">
    <source>
        <dbReference type="EMBL" id="EHP68702.1"/>
    </source>
</evidence>
<dbReference type="OrthoDB" id="34256at2157"/>
<proteinExistence type="predicted"/>
<dbReference type="EMBL" id="JH597770">
    <property type="protein sequence ID" value="EHP68702.1"/>
    <property type="molecule type" value="Genomic_DNA"/>
</dbReference>
<evidence type="ECO:0008006" key="3">
    <source>
        <dbReference type="Google" id="ProtNLM"/>
    </source>
</evidence>
<dbReference type="AlphaFoldDB" id="H2C976"/>
<dbReference type="InterPro" id="IPR008969">
    <property type="entry name" value="CarboxyPept-like_regulatory"/>
</dbReference>
<dbReference type="SUPFAM" id="SSF49464">
    <property type="entry name" value="Carboxypeptidase regulatory domain-like"/>
    <property type="match status" value="1"/>
</dbReference>
<name>H2C976_9CREN</name>
<dbReference type="STRING" id="671065.MetMK1DRAFT_00031470"/>
<dbReference type="Proteomes" id="UP000003980">
    <property type="component" value="Unassembled WGS sequence"/>
</dbReference>